<protein>
    <submittedName>
        <fullName evidence="2">Uncharacterized protein</fullName>
    </submittedName>
</protein>
<reference evidence="3" key="1">
    <citation type="submission" date="2013-03" db="EMBL/GenBank/DDBJ databases">
        <title>The Genome Sequence of Anopheles minimus MINIMUS1.</title>
        <authorList>
            <consortium name="The Broad Institute Genomics Platform"/>
            <person name="Neafsey D.E."/>
            <person name="Walton C."/>
            <person name="Walker B."/>
            <person name="Young S.K."/>
            <person name="Zeng Q."/>
            <person name="Gargeya S."/>
            <person name="Fitzgerald M."/>
            <person name="Haas B."/>
            <person name="Abouelleil A."/>
            <person name="Allen A.W."/>
            <person name="Alvarado L."/>
            <person name="Arachchi H.M."/>
            <person name="Berlin A.M."/>
            <person name="Chapman S.B."/>
            <person name="Gainer-Dewar J."/>
            <person name="Goldberg J."/>
            <person name="Griggs A."/>
            <person name="Gujja S."/>
            <person name="Hansen M."/>
            <person name="Howarth C."/>
            <person name="Imamovic A."/>
            <person name="Ireland A."/>
            <person name="Larimer J."/>
            <person name="McCowan C."/>
            <person name="Murphy C."/>
            <person name="Pearson M."/>
            <person name="Poon T.W."/>
            <person name="Priest M."/>
            <person name="Roberts A."/>
            <person name="Saif S."/>
            <person name="Shea T."/>
            <person name="Sisk P."/>
            <person name="Sykes S."/>
            <person name="Wortman J."/>
            <person name="Nusbaum C."/>
            <person name="Birren B."/>
        </authorList>
    </citation>
    <scope>NUCLEOTIDE SEQUENCE [LARGE SCALE GENOMIC DNA]</scope>
    <source>
        <strain evidence="3">MINIMUS1</strain>
    </source>
</reference>
<reference evidence="2" key="2">
    <citation type="submission" date="2020-05" db="UniProtKB">
        <authorList>
            <consortium name="EnsemblMetazoa"/>
        </authorList>
    </citation>
    <scope>IDENTIFICATION</scope>
    <source>
        <strain evidence="2">MINIMUS1</strain>
    </source>
</reference>
<feature type="region of interest" description="Disordered" evidence="1">
    <location>
        <begin position="116"/>
        <end position="136"/>
    </location>
</feature>
<dbReference type="STRING" id="112268.A0A182VYM1"/>
<evidence type="ECO:0000313" key="3">
    <source>
        <dbReference type="Proteomes" id="UP000075920"/>
    </source>
</evidence>
<evidence type="ECO:0000313" key="2">
    <source>
        <dbReference type="EnsemblMetazoa" id="AMIN003176-PA"/>
    </source>
</evidence>
<dbReference type="VEuPathDB" id="VectorBase:AMIN003176"/>
<keyword evidence="3" id="KW-1185">Reference proteome</keyword>
<name>A0A182VYM1_9DIPT</name>
<sequence length="176" mass="18044">MKRGGKVLLCVKNDTSAVVSSEPVQRTRILRELNSIPPAVPKPQSAISSGSRPVSVTASIFTNLPSGASGSGVEKSRAINKPIVGGTSPQQPSAFAPLQSVTAKLFVTLPSTSGGASATSCNAGTSGGVSGSKPQHATEKIFAPRTEDMNKGFLMFSEEEPGLTSPALLDIGALMY</sequence>
<evidence type="ECO:0000256" key="1">
    <source>
        <dbReference type="SAM" id="MobiDB-lite"/>
    </source>
</evidence>
<dbReference type="AlphaFoldDB" id="A0A182VYM1"/>
<dbReference type="EnsemblMetazoa" id="AMIN003176-RA">
    <property type="protein sequence ID" value="AMIN003176-PA"/>
    <property type="gene ID" value="AMIN003176"/>
</dbReference>
<accession>A0A182VYM1</accession>
<organism evidence="2 3">
    <name type="scientific">Anopheles minimus</name>
    <dbReference type="NCBI Taxonomy" id="112268"/>
    <lineage>
        <taxon>Eukaryota</taxon>
        <taxon>Metazoa</taxon>
        <taxon>Ecdysozoa</taxon>
        <taxon>Arthropoda</taxon>
        <taxon>Hexapoda</taxon>
        <taxon>Insecta</taxon>
        <taxon>Pterygota</taxon>
        <taxon>Neoptera</taxon>
        <taxon>Endopterygota</taxon>
        <taxon>Diptera</taxon>
        <taxon>Nematocera</taxon>
        <taxon>Culicoidea</taxon>
        <taxon>Culicidae</taxon>
        <taxon>Anophelinae</taxon>
        <taxon>Anopheles</taxon>
    </lineage>
</organism>
<proteinExistence type="predicted"/>
<dbReference type="Proteomes" id="UP000075920">
    <property type="component" value="Unassembled WGS sequence"/>
</dbReference>